<feature type="transmembrane region" description="Helical" evidence="6">
    <location>
        <begin position="317"/>
        <end position="335"/>
    </location>
</feature>
<reference evidence="8 9" key="1">
    <citation type="submission" date="2011-02" db="EMBL/GenBank/DDBJ databases">
        <title>The Genome Sequence of Sphaeroforma arctica JP610.</title>
        <authorList>
            <consortium name="The Broad Institute Genome Sequencing Platform"/>
            <person name="Russ C."/>
            <person name="Cuomo C."/>
            <person name="Young S.K."/>
            <person name="Zeng Q."/>
            <person name="Gargeya S."/>
            <person name="Alvarado L."/>
            <person name="Berlin A."/>
            <person name="Chapman S.B."/>
            <person name="Chen Z."/>
            <person name="Freedman E."/>
            <person name="Gellesch M."/>
            <person name="Goldberg J."/>
            <person name="Griggs A."/>
            <person name="Gujja S."/>
            <person name="Heilman E."/>
            <person name="Heiman D."/>
            <person name="Howarth C."/>
            <person name="Mehta T."/>
            <person name="Neiman D."/>
            <person name="Pearson M."/>
            <person name="Roberts A."/>
            <person name="Saif S."/>
            <person name="Shea T."/>
            <person name="Shenoy N."/>
            <person name="Sisk P."/>
            <person name="Stolte C."/>
            <person name="Sykes S."/>
            <person name="White J."/>
            <person name="Yandava C."/>
            <person name="Burger G."/>
            <person name="Gray M.W."/>
            <person name="Holland P.W.H."/>
            <person name="King N."/>
            <person name="Lang F.B.F."/>
            <person name="Roger A.J."/>
            <person name="Ruiz-Trillo I."/>
            <person name="Haas B."/>
            <person name="Nusbaum C."/>
            <person name="Birren B."/>
        </authorList>
    </citation>
    <scope>NUCLEOTIDE SEQUENCE [LARGE SCALE GENOMIC DNA]</scope>
    <source>
        <strain evidence="8 9">JP610</strain>
    </source>
</reference>
<dbReference type="GeneID" id="25900669"/>
<organism evidence="8 9">
    <name type="scientific">Sphaeroforma arctica JP610</name>
    <dbReference type="NCBI Taxonomy" id="667725"/>
    <lineage>
        <taxon>Eukaryota</taxon>
        <taxon>Ichthyosporea</taxon>
        <taxon>Ichthyophonida</taxon>
        <taxon>Sphaeroforma</taxon>
    </lineage>
</organism>
<dbReference type="AlphaFoldDB" id="A0A0L0GFX4"/>
<gene>
    <name evidence="8" type="ORF">SARC_00165</name>
</gene>
<dbReference type="GO" id="GO:0022857">
    <property type="term" value="F:transmembrane transporter activity"/>
    <property type="evidence" value="ECO:0007669"/>
    <property type="project" value="InterPro"/>
</dbReference>
<dbReference type="InterPro" id="IPR036259">
    <property type="entry name" value="MFS_trans_sf"/>
</dbReference>
<evidence type="ECO:0000259" key="7">
    <source>
        <dbReference type="PROSITE" id="PS50850"/>
    </source>
</evidence>
<feature type="transmembrane region" description="Helical" evidence="6">
    <location>
        <begin position="406"/>
        <end position="431"/>
    </location>
</feature>
<keyword evidence="9" id="KW-1185">Reference proteome</keyword>
<evidence type="ECO:0000256" key="3">
    <source>
        <dbReference type="ARBA" id="ARBA00022692"/>
    </source>
</evidence>
<feature type="transmembrane region" description="Helical" evidence="6">
    <location>
        <begin position="277"/>
        <end position="296"/>
    </location>
</feature>
<keyword evidence="5 6" id="KW-0472">Membrane</keyword>
<feature type="transmembrane region" description="Helical" evidence="6">
    <location>
        <begin position="199"/>
        <end position="221"/>
    </location>
</feature>
<dbReference type="Gene3D" id="1.20.1720.10">
    <property type="entry name" value="Multidrug resistance protein D"/>
    <property type="match status" value="1"/>
</dbReference>
<feature type="transmembrane region" description="Helical" evidence="6">
    <location>
        <begin position="355"/>
        <end position="375"/>
    </location>
</feature>
<feature type="transmembrane region" description="Helical" evidence="6">
    <location>
        <begin position="113"/>
        <end position="136"/>
    </location>
</feature>
<dbReference type="OrthoDB" id="6770063at2759"/>
<accession>A0A0L0GFX4</accession>
<evidence type="ECO:0000256" key="4">
    <source>
        <dbReference type="ARBA" id="ARBA00022989"/>
    </source>
</evidence>
<dbReference type="Proteomes" id="UP000054560">
    <property type="component" value="Unassembled WGS sequence"/>
</dbReference>
<sequence length="597" mass="65436">MASVDKHCYGAVESAGVSDSEDVGAEAKIKNFRAHAGSYTTARVAFVYIGLCLVMMVTMLDKDIEAAVQPNVLSKLGSLNEVGTVAMVTYMVGAVSHLMWAKLSDIAGRRETFFFCSLTYCGGNLLCASSLTFPQYLLGMSIAYAGVMGLWIMCQITIADLVPLRHRGKWQGYLEIDKVIMAWAGPVIGGIVLSINWRYIYVLLCVTCAFAVVPIFASLRLPRLKPVRFEQGQGVFGKMKAIFRALDLAGFALLCIFASGILLAMKNGGKKWDWYSAQTFSLLGVGVVSGACLIMYEWRVSLDPLLPRILFNKTATGSFMVVVTLRMSSMTHVTYQSLYYQVVMDYDATHAGLAHGFYSTSAVIAAILVGYGISLDGKYLKWMRLGTCIFTLGQGLSALVDRDTSYAFLSLTNALLGFGGGMITCPALVAVQGASLTHHVATATALFGFFKYFGSALGIAGSSVLWRKLIENEVLSHSSLFSEHIDVEKVVKNIQYIKHMPHTDRELVVDIYEHAWRVSMMVSTLAMCVVLFAGVRMQELEMDTDLQHFDRYRTFSDSSRSTVGSEVNAHVYAEDAASNVETKRLISHEGSGIRQGK</sequence>
<dbReference type="InterPro" id="IPR020846">
    <property type="entry name" value="MFS_dom"/>
</dbReference>
<feature type="domain" description="Major facilitator superfamily (MFS) profile" evidence="7">
    <location>
        <begin position="47"/>
        <end position="541"/>
    </location>
</feature>
<dbReference type="PANTHER" id="PTHR23501:SF191">
    <property type="entry name" value="VACUOLAR BASIC AMINO ACID TRANSPORTER 4"/>
    <property type="match status" value="1"/>
</dbReference>
<evidence type="ECO:0000256" key="6">
    <source>
        <dbReference type="SAM" id="Phobius"/>
    </source>
</evidence>
<dbReference type="PROSITE" id="PS50850">
    <property type="entry name" value="MFS"/>
    <property type="match status" value="1"/>
</dbReference>
<proteinExistence type="predicted"/>
<keyword evidence="4 6" id="KW-1133">Transmembrane helix</keyword>
<dbReference type="GO" id="GO:0005886">
    <property type="term" value="C:plasma membrane"/>
    <property type="evidence" value="ECO:0007669"/>
    <property type="project" value="TreeGrafter"/>
</dbReference>
<dbReference type="STRING" id="667725.A0A0L0GFX4"/>
<feature type="transmembrane region" description="Helical" evidence="6">
    <location>
        <begin position="82"/>
        <end position="101"/>
    </location>
</feature>
<evidence type="ECO:0000313" key="8">
    <source>
        <dbReference type="EMBL" id="KNC87731.1"/>
    </source>
</evidence>
<dbReference type="RefSeq" id="XP_014161633.1">
    <property type="nucleotide sequence ID" value="XM_014306158.1"/>
</dbReference>
<keyword evidence="3 6" id="KW-0812">Transmembrane</keyword>
<evidence type="ECO:0000256" key="1">
    <source>
        <dbReference type="ARBA" id="ARBA00004127"/>
    </source>
</evidence>
<dbReference type="EMBL" id="KQ241600">
    <property type="protein sequence ID" value="KNC87731.1"/>
    <property type="molecule type" value="Genomic_DNA"/>
</dbReference>
<keyword evidence="2" id="KW-0813">Transport</keyword>
<feature type="transmembrane region" description="Helical" evidence="6">
    <location>
        <begin position="242"/>
        <end position="265"/>
    </location>
</feature>
<dbReference type="Pfam" id="PF07690">
    <property type="entry name" value="MFS_1"/>
    <property type="match status" value="1"/>
</dbReference>
<dbReference type="PANTHER" id="PTHR23501">
    <property type="entry name" value="MAJOR FACILITATOR SUPERFAMILY"/>
    <property type="match status" value="1"/>
</dbReference>
<feature type="transmembrane region" description="Helical" evidence="6">
    <location>
        <begin position="176"/>
        <end position="193"/>
    </location>
</feature>
<feature type="transmembrane region" description="Helical" evidence="6">
    <location>
        <begin position="443"/>
        <end position="466"/>
    </location>
</feature>
<feature type="transmembrane region" description="Helical" evidence="6">
    <location>
        <begin position="40"/>
        <end position="60"/>
    </location>
</feature>
<evidence type="ECO:0000256" key="5">
    <source>
        <dbReference type="ARBA" id="ARBA00023136"/>
    </source>
</evidence>
<dbReference type="Gene3D" id="1.20.1250.20">
    <property type="entry name" value="MFS general substrate transporter like domains"/>
    <property type="match status" value="1"/>
</dbReference>
<dbReference type="eggNOG" id="KOG0254">
    <property type="taxonomic scope" value="Eukaryota"/>
</dbReference>
<evidence type="ECO:0000256" key="2">
    <source>
        <dbReference type="ARBA" id="ARBA00022448"/>
    </source>
</evidence>
<dbReference type="GO" id="GO:0012505">
    <property type="term" value="C:endomembrane system"/>
    <property type="evidence" value="ECO:0007669"/>
    <property type="project" value="UniProtKB-SubCell"/>
</dbReference>
<dbReference type="InterPro" id="IPR011701">
    <property type="entry name" value="MFS"/>
</dbReference>
<dbReference type="SUPFAM" id="SSF103473">
    <property type="entry name" value="MFS general substrate transporter"/>
    <property type="match status" value="1"/>
</dbReference>
<comment type="subcellular location">
    <subcellularLocation>
        <location evidence="1">Endomembrane system</location>
        <topology evidence="1">Multi-pass membrane protein</topology>
    </subcellularLocation>
</comment>
<evidence type="ECO:0000313" key="9">
    <source>
        <dbReference type="Proteomes" id="UP000054560"/>
    </source>
</evidence>
<feature type="transmembrane region" description="Helical" evidence="6">
    <location>
        <begin position="142"/>
        <end position="164"/>
    </location>
</feature>
<name>A0A0L0GFX4_9EUKA</name>
<protein>
    <recommendedName>
        <fullName evidence="7">Major facilitator superfamily (MFS) profile domain-containing protein</fullName>
    </recommendedName>
</protein>